<evidence type="ECO:0000256" key="21">
    <source>
        <dbReference type="SAM" id="SignalP"/>
    </source>
</evidence>
<dbReference type="Proteomes" id="UP000693946">
    <property type="component" value="Linkage Group LG19"/>
</dbReference>
<reference evidence="24 25" key="1">
    <citation type="journal article" date="2021" name="Sci. Rep.">
        <title>Chromosome anchoring in Senegalese sole (Solea senegalensis) reveals sex-associated markers and genome rearrangements in flatfish.</title>
        <authorList>
            <person name="Guerrero-Cozar I."/>
            <person name="Gomez-Garrido J."/>
            <person name="Berbel C."/>
            <person name="Martinez-Blanch J.F."/>
            <person name="Alioto T."/>
            <person name="Claros M.G."/>
            <person name="Gagnaire P.A."/>
            <person name="Manchado M."/>
        </authorList>
    </citation>
    <scope>NUCLEOTIDE SEQUENCE [LARGE SCALE GENOMIC DNA]</scope>
    <source>
        <strain evidence="24">Sse05_10M</strain>
    </source>
</reference>
<dbReference type="InterPro" id="IPR006202">
    <property type="entry name" value="Neur_chan_lig-bd"/>
</dbReference>
<evidence type="ECO:0000259" key="23">
    <source>
        <dbReference type="Pfam" id="PF02932"/>
    </source>
</evidence>
<evidence type="ECO:0000256" key="8">
    <source>
        <dbReference type="ARBA" id="ARBA00023136"/>
    </source>
</evidence>
<evidence type="ECO:0000256" key="15">
    <source>
        <dbReference type="ARBA" id="ARBA00034104"/>
    </source>
</evidence>
<evidence type="ECO:0000259" key="22">
    <source>
        <dbReference type="Pfam" id="PF02931"/>
    </source>
</evidence>
<keyword evidence="1" id="KW-0813">Transport</keyword>
<evidence type="ECO:0000256" key="18">
    <source>
        <dbReference type="ARBA" id="ARBA00036634"/>
    </source>
</evidence>
<feature type="transmembrane region" description="Helical" evidence="20">
    <location>
        <begin position="309"/>
        <end position="327"/>
    </location>
</feature>
<evidence type="ECO:0000256" key="2">
    <source>
        <dbReference type="ARBA" id="ARBA00022475"/>
    </source>
</evidence>
<feature type="signal peptide" evidence="21">
    <location>
        <begin position="1"/>
        <end position="25"/>
    </location>
</feature>
<comment type="subcellular location">
    <subcellularLocation>
        <location evidence="15">Postsynaptic cell membrane</location>
        <topology evidence="15">Multi-pass membrane protein</topology>
    </subcellularLocation>
</comment>
<evidence type="ECO:0000256" key="3">
    <source>
        <dbReference type="ARBA" id="ARBA00022692"/>
    </source>
</evidence>
<dbReference type="EMBL" id="JAGKHQ010000011">
    <property type="protein sequence ID" value="KAG7505661.1"/>
    <property type="molecule type" value="Genomic_DNA"/>
</dbReference>
<dbReference type="Pfam" id="PF02931">
    <property type="entry name" value="Neur_chan_LBD"/>
    <property type="match status" value="1"/>
</dbReference>
<evidence type="ECO:0000256" key="5">
    <source>
        <dbReference type="ARBA" id="ARBA00022989"/>
    </source>
</evidence>
<name>A0AAV6RJI8_SOLSE</name>
<keyword evidence="14" id="KW-0407">Ion channel</keyword>
<keyword evidence="2" id="KW-1003">Cell membrane</keyword>
<keyword evidence="8 20" id="KW-0472">Membrane</keyword>
<evidence type="ECO:0000256" key="6">
    <source>
        <dbReference type="ARBA" id="ARBA00023018"/>
    </source>
</evidence>
<protein>
    <submittedName>
        <fullName evidence="24">5-hydroxytryptamine receptor 3A-like</fullName>
    </submittedName>
</protein>
<keyword evidence="5 20" id="KW-1133">Transmembrane helix</keyword>
<sequence>MHTLDCGRTMLGLTVVASLAFIATAAGVSSSQSTDCSYLSLLNHLTLTSSDEALSLTRPVKNWTTPTAVMLDLVLLGILQLDEKSQTVTSHAWIQTSWNNEYMRWNSSDFCGINMLTIPKSKFWVPDIFIQEDVSDSGSVEQSPLVSLYSTGWVLAKARHRLTFTCQLDLFLFPFDVQTCNITFSSMHHTGDVLQLGSLNNAAVLSTLSETLMVTEGEWELDNLTIIHIPYTSIVTDGNRLLYVVRLTRKPMLYVINLIVPLLYFLILDLASFFIRGEKLNFKVTVLLSISVLLLILQDMLPSTDRRMLLMANLCVVVFSLVGMSILETMLVEFLMALDDCYPQKDQSSVSTNVKALQEVASHTEPAGAEEKGQVDPVMSPKDQDLLKLILEEVKAAHQKMERPGKEERKPGRYTRLAIVINSVYFSLYFIAVVIYLVCMYLAWVDGIEFAGF</sequence>
<feature type="chain" id="PRO_5043731105" evidence="21">
    <location>
        <begin position="26"/>
        <end position="453"/>
    </location>
</feature>
<keyword evidence="4 21" id="KW-0732">Signal</keyword>
<keyword evidence="13" id="KW-1071">Ligand-gated ion channel</keyword>
<accession>A0AAV6RJI8</accession>
<dbReference type="InterPro" id="IPR006029">
    <property type="entry name" value="Neurotrans-gated_channel_TM"/>
</dbReference>
<evidence type="ECO:0000256" key="7">
    <source>
        <dbReference type="ARBA" id="ARBA00023065"/>
    </source>
</evidence>
<organism evidence="24 25">
    <name type="scientific">Solea senegalensis</name>
    <name type="common">Senegalese sole</name>
    <dbReference type="NCBI Taxonomy" id="28829"/>
    <lineage>
        <taxon>Eukaryota</taxon>
        <taxon>Metazoa</taxon>
        <taxon>Chordata</taxon>
        <taxon>Craniata</taxon>
        <taxon>Vertebrata</taxon>
        <taxon>Euteleostomi</taxon>
        <taxon>Actinopterygii</taxon>
        <taxon>Neopterygii</taxon>
        <taxon>Teleostei</taxon>
        <taxon>Neoteleostei</taxon>
        <taxon>Acanthomorphata</taxon>
        <taxon>Carangaria</taxon>
        <taxon>Pleuronectiformes</taxon>
        <taxon>Pleuronectoidei</taxon>
        <taxon>Soleidae</taxon>
        <taxon>Solea</taxon>
    </lineage>
</organism>
<evidence type="ECO:0000256" key="11">
    <source>
        <dbReference type="ARBA" id="ARBA00023180"/>
    </source>
</evidence>
<evidence type="ECO:0000256" key="9">
    <source>
        <dbReference type="ARBA" id="ARBA00023157"/>
    </source>
</evidence>
<evidence type="ECO:0000313" key="24">
    <source>
        <dbReference type="EMBL" id="KAG7505661.1"/>
    </source>
</evidence>
<feature type="transmembrane region" description="Helical" evidence="20">
    <location>
        <begin position="280"/>
        <end position="297"/>
    </location>
</feature>
<dbReference type="PROSITE" id="PS00236">
    <property type="entry name" value="NEUROTR_ION_CHANNEL"/>
    <property type="match status" value="1"/>
</dbReference>
<dbReference type="GO" id="GO:0004888">
    <property type="term" value="F:transmembrane signaling receptor activity"/>
    <property type="evidence" value="ECO:0007669"/>
    <property type="project" value="InterPro"/>
</dbReference>
<dbReference type="GO" id="GO:0045211">
    <property type="term" value="C:postsynaptic membrane"/>
    <property type="evidence" value="ECO:0007669"/>
    <property type="project" value="UniProtKB-SubCell"/>
</dbReference>
<evidence type="ECO:0000256" key="20">
    <source>
        <dbReference type="SAM" id="Phobius"/>
    </source>
</evidence>
<dbReference type="Pfam" id="PF02932">
    <property type="entry name" value="Neur_chan_memb"/>
    <property type="match status" value="1"/>
</dbReference>
<keyword evidence="3 20" id="KW-0812">Transmembrane</keyword>
<keyword evidence="11" id="KW-0325">Glycoprotein</keyword>
<comment type="function">
    <text evidence="19">Forms serotonin (5-hydroxytryptamine/5-HT3)-activated cation-selective channel complexes, which when activated cause fast, depolarizing responses in neurons.</text>
</comment>
<keyword evidence="10 24" id="KW-0675">Receptor</keyword>
<comment type="caution">
    <text evidence="24">The sequence shown here is derived from an EMBL/GenBank/DDBJ whole genome shotgun (WGS) entry which is preliminary data.</text>
</comment>
<keyword evidence="9" id="KW-1015">Disulfide bond</keyword>
<comment type="catalytic activity">
    <reaction evidence="17">
        <text>Na(+)(in) = Na(+)(out)</text>
        <dbReference type="Rhea" id="RHEA:34963"/>
        <dbReference type="ChEBI" id="CHEBI:29101"/>
    </reaction>
</comment>
<proteinExistence type="predicted"/>
<dbReference type="PANTHER" id="PTHR18945">
    <property type="entry name" value="NEUROTRANSMITTER GATED ION CHANNEL"/>
    <property type="match status" value="1"/>
</dbReference>
<dbReference type="GO" id="GO:0005230">
    <property type="term" value="F:extracellular ligand-gated monoatomic ion channel activity"/>
    <property type="evidence" value="ECO:0007669"/>
    <property type="project" value="InterPro"/>
</dbReference>
<feature type="domain" description="Neurotransmitter-gated ion-channel ligand-binding" evidence="22">
    <location>
        <begin position="56"/>
        <end position="251"/>
    </location>
</feature>
<evidence type="ECO:0000313" key="25">
    <source>
        <dbReference type="Proteomes" id="UP000693946"/>
    </source>
</evidence>
<evidence type="ECO:0000256" key="16">
    <source>
        <dbReference type="ARBA" id="ARBA00034430"/>
    </source>
</evidence>
<keyword evidence="25" id="KW-1185">Reference proteome</keyword>
<dbReference type="FunFam" id="2.70.170.10:FF:000017">
    <property type="entry name" value="5-hydroxytryptamine receptor 3A"/>
    <property type="match status" value="1"/>
</dbReference>
<dbReference type="AlphaFoldDB" id="A0AAV6RJI8"/>
<evidence type="ECO:0000256" key="4">
    <source>
        <dbReference type="ARBA" id="ARBA00022729"/>
    </source>
</evidence>
<evidence type="ECO:0000256" key="10">
    <source>
        <dbReference type="ARBA" id="ARBA00023170"/>
    </source>
</evidence>
<evidence type="ECO:0000256" key="14">
    <source>
        <dbReference type="ARBA" id="ARBA00023303"/>
    </source>
</evidence>
<keyword evidence="6" id="KW-0770">Synapse</keyword>
<comment type="catalytic activity">
    <reaction evidence="16">
        <text>K(+)(in) = K(+)(out)</text>
        <dbReference type="Rhea" id="RHEA:29463"/>
        <dbReference type="ChEBI" id="CHEBI:29103"/>
    </reaction>
</comment>
<evidence type="ECO:0000256" key="17">
    <source>
        <dbReference type="ARBA" id="ARBA00036239"/>
    </source>
</evidence>
<keyword evidence="7" id="KW-0406">Ion transport</keyword>
<dbReference type="InterPro" id="IPR018000">
    <property type="entry name" value="Neurotransmitter_ion_chnl_CS"/>
</dbReference>
<feature type="transmembrane region" description="Helical" evidence="20">
    <location>
        <begin position="252"/>
        <end position="273"/>
    </location>
</feature>
<comment type="catalytic activity">
    <reaction evidence="18">
        <text>Ca(2+)(in) = Ca(2+)(out)</text>
        <dbReference type="Rhea" id="RHEA:29671"/>
        <dbReference type="ChEBI" id="CHEBI:29108"/>
    </reaction>
</comment>
<evidence type="ECO:0000256" key="19">
    <source>
        <dbReference type="ARBA" id="ARBA00037540"/>
    </source>
</evidence>
<keyword evidence="12" id="KW-0628">Postsynaptic cell membrane</keyword>
<gene>
    <name evidence="24" type="ORF">JOB18_037006</name>
</gene>
<evidence type="ECO:0000256" key="12">
    <source>
        <dbReference type="ARBA" id="ARBA00023257"/>
    </source>
</evidence>
<feature type="domain" description="Neurotransmitter-gated ion-channel transmembrane" evidence="23">
    <location>
        <begin position="258"/>
        <end position="370"/>
    </location>
</feature>
<evidence type="ECO:0000256" key="13">
    <source>
        <dbReference type="ARBA" id="ARBA00023286"/>
    </source>
</evidence>
<feature type="transmembrane region" description="Helical" evidence="20">
    <location>
        <begin position="419"/>
        <end position="444"/>
    </location>
</feature>
<evidence type="ECO:0000256" key="1">
    <source>
        <dbReference type="ARBA" id="ARBA00022448"/>
    </source>
</evidence>
<dbReference type="InterPro" id="IPR006201">
    <property type="entry name" value="Neur_channel"/>
</dbReference>